<sequence>MLILTVSEGKVESNEKDERIEEREMRRMNKTVGGHKQKLWQIPKQSKEKFKTEKKNLTNEEQRKMTTTLIGCFNE</sequence>
<keyword evidence="3" id="KW-1185">Reference proteome</keyword>
<evidence type="ECO:0000256" key="1">
    <source>
        <dbReference type="SAM" id="MobiDB-lite"/>
    </source>
</evidence>
<dbReference type="Proteomes" id="UP000005237">
    <property type="component" value="Unassembled WGS sequence"/>
</dbReference>
<evidence type="ECO:0000313" key="3">
    <source>
        <dbReference type="Proteomes" id="UP000005237"/>
    </source>
</evidence>
<name>A0A8R1DM00_CAEJA</name>
<reference evidence="2" key="2">
    <citation type="submission" date="2022-06" db="UniProtKB">
        <authorList>
            <consortium name="EnsemblMetazoa"/>
        </authorList>
    </citation>
    <scope>IDENTIFICATION</scope>
    <source>
        <strain evidence="2">DF5081</strain>
    </source>
</reference>
<accession>A0A8R1DM00</accession>
<dbReference type="EnsemblMetazoa" id="CJA06505.1">
    <property type="protein sequence ID" value="CJA06505.1"/>
    <property type="gene ID" value="WBGene00125709"/>
</dbReference>
<reference evidence="3" key="1">
    <citation type="submission" date="2010-08" db="EMBL/GenBank/DDBJ databases">
        <authorList>
            <consortium name="Caenorhabditis japonica Sequencing Consortium"/>
            <person name="Wilson R.K."/>
        </authorList>
    </citation>
    <scope>NUCLEOTIDE SEQUENCE [LARGE SCALE GENOMIC DNA]</scope>
    <source>
        <strain evidence="3">DF5081</strain>
    </source>
</reference>
<organism evidence="2 3">
    <name type="scientific">Caenorhabditis japonica</name>
    <dbReference type="NCBI Taxonomy" id="281687"/>
    <lineage>
        <taxon>Eukaryota</taxon>
        <taxon>Metazoa</taxon>
        <taxon>Ecdysozoa</taxon>
        <taxon>Nematoda</taxon>
        <taxon>Chromadorea</taxon>
        <taxon>Rhabditida</taxon>
        <taxon>Rhabditina</taxon>
        <taxon>Rhabditomorpha</taxon>
        <taxon>Rhabditoidea</taxon>
        <taxon>Rhabditidae</taxon>
        <taxon>Peloderinae</taxon>
        <taxon>Caenorhabditis</taxon>
    </lineage>
</organism>
<evidence type="ECO:0000313" key="2">
    <source>
        <dbReference type="EnsemblMetazoa" id="CJA06505.1"/>
    </source>
</evidence>
<protein>
    <submittedName>
        <fullName evidence="2">Uncharacterized protein</fullName>
    </submittedName>
</protein>
<feature type="compositionally biased region" description="Basic and acidic residues" evidence="1">
    <location>
        <begin position="9"/>
        <end position="27"/>
    </location>
</feature>
<feature type="region of interest" description="Disordered" evidence="1">
    <location>
        <begin position="1"/>
        <end position="38"/>
    </location>
</feature>
<proteinExistence type="predicted"/>
<dbReference type="AlphaFoldDB" id="A0A8R1DM00"/>